<protein>
    <submittedName>
        <fullName evidence="1">Uncharacterized protein</fullName>
    </submittedName>
</protein>
<dbReference type="EMBL" id="JABXWP010000028">
    <property type="protein sequence ID" value="NVO89468.1"/>
    <property type="molecule type" value="Genomic_DNA"/>
</dbReference>
<accession>A0A7X2M3G9</accession>
<name>A0A7X2M3G9_LACRH</name>
<evidence type="ECO:0000313" key="2">
    <source>
        <dbReference type="EMBL" id="THC80569.1"/>
    </source>
</evidence>
<comment type="caution">
    <text evidence="1">The sequence shown here is derived from an EMBL/GenBank/DDBJ whole genome shotgun (WGS) entry which is preliminary data.</text>
</comment>
<dbReference type="Proteomes" id="UP000307517">
    <property type="component" value="Unassembled WGS sequence"/>
</dbReference>
<dbReference type="RefSeq" id="WP_015764320.1">
    <property type="nucleotide sequence ID" value="NZ_CABHIZ010000020.1"/>
</dbReference>
<dbReference type="Proteomes" id="UP000542889">
    <property type="component" value="Unassembled WGS sequence"/>
</dbReference>
<evidence type="ECO:0000313" key="4">
    <source>
        <dbReference type="Proteomes" id="UP000542889"/>
    </source>
</evidence>
<proteinExistence type="predicted"/>
<dbReference type="AlphaFoldDB" id="A0A7X2M3G9"/>
<sequence>MKAEQEKQSLSQVCLNLKILKAEKLASYCEKLIEQHKKGTYDDAISDLEKQRRDHRYLNGFSDDDQVFQQAIDRIIKVALSQRIAN</sequence>
<evidence type="ECO:0000313" key="3">
    <source>
        <dbReference type="Proteomes" id="UP000307517"/>
    </source>
</evidence>
<gene>
    <name evidence="2" type="ORF">E6L36_09285</name>
    <name evidence="1" type="ORF">HWN39_13410</name>
</gene>
<evidence type="ECO:0000313" key="1">
    <source>
        <dbReference type="EMBL" id="NVO89468.1"/>
    </source>
</evidence>
<reference evidence="2 3" key="1">
    <citation type="submission" date="2019-04" db="EMBL/GenBank/DDBJ databases">
        <title>Genome Announcement to Ensure Probiotic Safety of Lactobacillus rhamnosus UBLR-58.</title>
        <authorList>
            <person name="Sulthana A."/>
            <person name="Lakshmi S.G."/>
            <person name="Madempudi R.S."/>
        </authorList>
    </citation>
    <scope>NUCLEOTIDE SEQUENCE [LARGE SCALE GENOMIC DNA]</scope>
    <source>
        <strain evidence="2 3">UBLR-58</strain>
    </source>
</reference>
<reference evidence="1 4" key="2">
    <citation type="submission" date="2020-06" db="EMBL/GenBank/DDBJ databases">
        <title>Lactobacillus rhamnosus QC,genome.</title>
        <authorList>
            <person name="Yi H."/>
            <person name="Jin M."/>
        </authorList>
    </citation>
    <scope>NUCLEOTIDE SEQUENCE [LARGE SCALE GENOMIC DNA]</scope>
    <source>
        <strain evidence="1 4">QC</strain>
    </source>
</reference>
<dbReference type="EMBL" id="SSHM01000001">
    <property type="protein sequence ID" value="THC80569.1"/>
    <property type="molecule type" value="Genomic_DNA"/>
</dbReference>
<organism evidence="1 4">
    <name type="scientific">Lacticaseibacillus rhamnosus</name>
    <name type="common">Lactobacillus rhamnosus</name>
    <dbReference type="NCBI Taxonomy" id="47715"/>
    <lineage>
        <taxon>Bacteria</taxon>
        <taxon>Bacillati</taxon>
        <taxon>Bacillota</taxon>
        <taxon>Bacilli</taxon>
        <taxon>Lactobacillales</taxon>
        <taxon>Lactobacillaceae</taxon>
        <taxon>Lacticaseibacillus</taxon>
    </lineage>
</organism>